<dbReference type="AlphaFoldDB" id="A0A9D9NEC7"/>
<dbReference type="PANTHER" id="PTHR11575:SF6">
    <property type="entry name" value="2',3'-CYCLIC-NUCLEOTIDE 2'-PHOSPHODIESTERASE_3'-NUCLEOTIDASE"/>
    <property type="match status" value="1"/>
</dbReference>
<dbReference type="Pfam" id="PF02872">
    <property type="entry name" value="5_nucleotid_C"/>
    <property type="match status" value="1"/>
</dbReference>
<name>A0A9D9NEC7_9SPIO</name>
<dbReference type="PANTHER" id="PTHR11575">
    <property type="entry name" value="5'-NUCLEOTIDASE-RELATED"/>
    <property type="match status" value="1"/>
</dbReference>
<sequence>MAELFFTSDTHSYVFPTDYISDEKRNMGYIAAASQFADGAIIADGGDVLQGSPLIRYELEKGIRPFTAAEAFNRAGLSIYTPGNHDFNFGYDTLRDFLTSLEADTVAANLIDERGELDVRRFVIKDTSDGLRLLFVGVITDYVNIWEKKENLEGLKIIDSVRAAKEALEEGRKFSPDFTVCIYHGGFDDNETGEIKENRGMELAHLGFDVLLTAHQHAIIEPKRIGTAITLQTGSKAMHYARLVFKHDRSIEAEILATDGSLPLKKCFQAMDDTVEKQVLLSLKEPIGRINGVLLDSSKLESAVHGSSLADFFGDIQLGFSGADVSAVSLFNDPVSLGPVVTLGGLLASYPFANTLLKLRLTGAMLKEAMERSAAYFDAEDGNVRISDRFTIPKEEHYNYDFYRGVSYAFDIRKPLGQRVVHLMLGNTDLLKNPDKELTIVLNSYRATGTGGYGVYRKAEVVERYSQDVQDLLIEYLRKEGDIEIPEKTSFALIY</sequence>
<evidence type="ECO:0000259" key="4">
    <source>
        <dbReference type="Pfam" id="PF02872"/>
    </source>
</evidence>
<dbReference type="GO" id="GO:0009166">
    <property type="term" value="P:nucleotide catabolic process"/>
    <property type="evidence" value="ECO:0007669"/>
    <property type="project" value="InterPro"/>
</dbReference>
<evidence type="ECO:0000313" key="6">
    <source>
        <dbReference type="Proteomes" id="UP000810292"/>
    </source>
</evidence>
<dbReference type="Pfam" id="PF00149">
    <property type="entry name" value="Metallophos"/>
    <property type="match status" value="1"/>
</dbReference>
<proteinExistence type="inferred from homology"/>
<accession>A0A9D9NEC7</accession>
<dbReference type="InterPro" id="IPR004843">
    <property type="entry name" value="Calcineurin-like_PHP"/>
</dbReference>
<dbReference type="InterPro" id="IPR029052">
    <property type="entry name" value="Metallo-depent_PP-like"/>
</dbReference>
<dbReference type="GO" id="GO:0016787">
    <property type="term" value="F:hydrolase activity"/>
    <property type="evidence" value="ECO:0007669"/>
    <property type="project" value="UniProtKB-KW"/>
</dbReference>
<protein>
    <submittedName>
        <fullName evidence="5">Bifunctional metallophosphatase/5'-nucleotidase</fullName>
    </submittedName>
</protein>
<dbReference type="Gene3D" id="3.60.21.10">
    <property type="match status" value="1"/>
</dbReference>
<dbReference type="InterPro" id="IPR008334">
    <property type="entry name" value="5'-Nucleotdase_C"/>
</dbReference>
<dbReference type="PRINTS" id="PR01607">
    <property type="entry name" value="APYRASEFAMLY"/>
</dbReference>
<evidence type="ECO:0000313" key="5">
    <source>
        <dbReference type="EMBL" id="MBO8470120.1"/>
    </source>
</evidence>
<dbReference type="InterPro" id="IPR036907">
    <property type="entry name" value="5'-Nucleotdase_C_sf"/>
</dbReference>
<feature type="domain" description="5'-Nucleotidase C-terminal" evidence="4">
    <location>
        <begin position="301"/>
        <end position="454"/>
    </location>
</feature>
<dbReference type="GO" id="GO:0030288">
    <property type="term" value="C:outer membrane-bounded periplasmic space"/>
    <property type="evidence" value="ECO:0007669"/>
    <property type="project" value="TreeGrafter"/>
</dbReference>
<gene>
    <name evidence="5" type="ORF">IAA72_10120</name>
</gene>
<keyword evidence="1" id="KW-0732">Signal</keyword>
<comment type="caution">
    <text evidence="5">The sequence shown here is derived from an EMBL/GenBank/DDBJ whole genome shotgun (WGS) entry which is preliminary data.</text>
</comment>
<reference evidence="5" key="1">
    <citation type="submission" date="2020-10" db="EMBL/GenBank/DDBJ databases">
        <authorList>
            <person name="Gilroy R."/>
        </authorList>
    </citation>
    <scope>NUCLEOTIDE SEQUENCE</scope>
    <source>
        <strain evidence="5">14700</strain>
    </source>
</reference>
<dbReference type="SUPFAM" id="SSF55816">
    <property type="entry name" value="5'-nucleotidase (syn. UDP-sugar hydrolase), C-terminal domain"/>
    <property type="match status" value="1"/>
</dbReference>
<dbReference type="Gene3D" id="3.90.780.10">
    <property type="entry name" value="5'-Nucleotidase, C-terminal domain"/>
    <property type="match status" value="1"/>
</dbReference>
<dbReference type="SUPFAM" id="SSF56300">
    <property type="entry name" value="Metallo-dependent phosphatases"/>
    <property type="match status" value="1"/>
</dbReference>
<reference evidence="5" key="2">
    <citation type="journal article" date="2021" name="PeerJ">
        <title>Extensive microbial diversity within the chicken gut microbiome revealed by metagenomics and culture.</title>
        <authorList>
            <person name="Gilroy R."/>
            <person name="Ravi A."/>
            <person name="Getino M."/>
            <person name="Pursley I."/>
            <person name="Horton D.L."/>
            <person name="Alikhan N.F."/>
            <person name="Baker D."/>
            <person name="Gharbi K."/>
            <person name="Hall N."/>
            <person name="Watson M."/>
            <person name="Adriaenssens E.M."/>
            <person name="Foster-Nyarko E."/>
            <person name="Jarju S."/>
            <person name="Secka A."/>
            <person name="Antonio M."/>
            <person name="Oren A."/>
            <person name="Chaudhuri R.R."/>
            <person name="La Ragione R."/>
            <person name="Hildebrand F."/>
            <person name="Pallen M.J."/>
        </authorList>
    </citation>
    <scope>NUCLEOTIDE SEQUENCE</scope>
    <source>
        <strain evidence="5">14700</strain>
    </source>
</reference>
<dbReference type="GO" id="GO:0000166">
    <property type="term" value="F:nucleotide binding"/>
    <property type="evidence" value="ECO:0007669"/>
    <property type="project" value="UniProtKB-KW"/>
</dbReference>
<keyword evidence="2" id="KW-0547">Nucleotide-binding</keyword>
<feature type="domain" description="Calcineurin-like phosphoesterase" evidence="3">
    <location>
        <begin position="6"/>
        <end position="217"/>
    </location>
</feature>
<keyword evidence="2" id="KW-0378">Hydrolase</keyword>
<evidence type="ECO:0000259" key="3">
    <source>
        <dbReference type="Pfam" id="PF00149"/>
    </source>
</evidence>
<dbReference type="EMBL" id="JADIMF010000163">
    <property type="protein sequence ID" value="MBO8470120.1"/>
    <property type="molecule type" value="Genomic_DNA"/>
</dbReference>
<dbReference type="InterPro" id="IPR006179">
    <property type="entry name" value="5_nucleotidase/apyrase"/>
</dbReference>
<organism evidence="5 6">
    <name type="scientific">Candidatus Ornithospirochaeta stercoravium</name>
    <dbReference type="NCBI Taxonomy" id="2840897"/>
    <lineage>
        <taxon>Bacteria</taxon>
        <taxon>Pseudomonadati</taxon>
        <taxon>Spirochaetota</taxon>
        <taxon>Spirochaetia</taxon>
        <taxon>Spirochaetales</taxon>
        <taxon>Spirochaetaceae</taxon>
        <taxon>Spirochaetaceae incertae sedis</taxon>
        <taxon>Candidatus Ornithospirochaeta</taxon>
    </lineage>
</organism>
<evidence type="ECO:0000256" key="1">
    <source>
        <dbReference type="ARBA" id="ARBA00022729"/>
    </source>
</evidence>
<dbReference type="Proteomes" id="UP000810292">
    <property type="component" value="Unassembled WGS sequence"/>
</dbReference>
<comment type="similarity">
    <text evidence="2">Belongs to the 5'-nucleotidase family.</text>
</comment>
<evidence type="ECO:0000256" key="2">
    <source>
        <dbReference type="RuleBase" id="RU362119"/>
    </source>
</evidence>